<comment type="similarity">
    <text evidence="2 10">Belongs to the GAMAD family.</text>
</comment>
<keyword evidence="6 10" id="KW-0243">Dynein</keyword>
<dbReference type="Gene3D" id="3.30.450.30">
    <property type="entry name" value="Dynein light chain 2a, cytoplasmic"/>
    <property type="match status" value="1"/>
</dbReference>
<dbReference type="SUPFAM" id="SSF103196">
    <property type="entry name" value="Roadblock/LC7 domain"/>
    <property type="match status" value="1"/>
</dbReference>
<dbReference type="InterPro" id="IPR004942">
    <property type="entry name" value="Roadblock/LAMTOR2_dom"/>
</dbReference>
<dbReference type="GO" id="GO:0005737">
    <property type="term" value="C:cytoplasm"/>
    <property type="evidence" value="ECO:0007669"/>
    <property type="project" value="UniProtKB-UniRule"/>
</dbReference>
<evidence type="ECO:0000256" key="10">
    <source>
        <dbReference type="PIRNR" id="PIRNR009998"/>
    </source>
</evidence>
<comment type="subcellular location">
    <subcellularLocation>
        <location evidence="1 10">Cytoplasm</location>
        <location evidence="1 10">Cytoskeleton</location>
    </subcellularLocation>
</comment>
<dbReference type="FunFam" id="3.30.450.30:FF:000009">
    <property type="entry name" value="Dynein light chain roadblock"/>
    <property type="match status" value="1"/>
</dbReference>
<keyword evidence="3 10" id="KW-0813">Transport</keyword>
<dbReference type="GO" id="GO:0005868">
    <property type="term" value="C:cytoplasmic dynein complex"/>
    <property type="evidence" value="ECO:0007669"/>
    <property type="project" value="UniProtKB-UniRule"/>
</dbReference>
<keyword evidence="4 10" id="KW-0963">Cytoplasm</keyword>
<dbReference type="EMBL" id="HBDY01006970">
    <property type="protein sequence ID" value="CAD8236422.1"/>
    <property type="molecule type" value="Transcribed_RNA"/>
</dbReference>
<keyword evidence="5 10" id="KW-0493">Microtubule</keyword>
<name>A0A7R9TIL8_MICPS</name>
<keyword evidence="7 10" id="KW-0505">Motor protein</keyword>
<evidence type="ECO:0000256" key="6">
    <source>
        <dbReference type="ARBA" id="ARBA00023017"/>
    </source>
</evidence>
<dbReference type="AlphaFoldDB" id="A0A7R9TIL8"/>
<dbReference type="InterPro" id="IPR016561">
    <property type="entry name" value="DYNLRB1/2"/>
</dbReference>
<dbReference type="PIRSF" id="PIRSF009998">
    <property type="entry name" value="DLC7"/>
    <property type="match status" value="1"/>
</dbReference>
<dbReference type="OMA" id="NEIMCAP"/>
<comment type="function">
    <text evidence="9">Acts as one of several non-catalytic accessory components of the cytoplasmic dynein 1 complex that are thought to be involved in linking dynein to cargos and to adapter proteins that regulate dynein function. Cytoplasmic dynein 1 acts as a motor for the intracellular retrograde motility of vesicles and organelles along microtubules.</text>
</comment>
<dbReference type="Pfam" id="PF03259">
    <property type="entry name" value="Robl_LC7"/>
    <property type="match status" value="1"/>
</dbReference>
<dbReference type="GO" id="GO:0007018">
    <property type="term" value="P:microtubule-based movement"/>
    <property type="evidence" value="ECO:0007669"/>
    <property type="project" value="UniProtKB-UniRule"/>
</dbReference>
<proteinExistence type="inferred from homology"/>
<evidence type="ECO:0000256" key="4">
    <source>
        <dbReference type="ARBA" id="ARBA00022490"/>
    </source>
</evidence>
<evidence type="ECO:0000313" key="12">
    <source>
        <dbReference type="EMBL" id="CAD8236422.1"/>
    </source>
</evidence>
<gene>
    <name evidence="12" type="ORF">MPUS1402_LOCUS5180</name>
</gene>
<evidence type="ECO:0000256" key="9">
    <source>
        <dbReference type="ARBA" id="ARBA00025362"/>
    </source>
</evidence>
<evidence type="ECO:0000256" key="5">
    <source>
        <dbReference type="ARBA" id="ARBA00022701"/>
    </source>
</evidence>
<evidence type="ECO:0000256" key="3">
    <source>
        <dbReference type="ARBA" id="ARBA00022448"/>
    </source>
</evidence>
<dbReference type="PANTHER" id="PTHR10779">
    <property type="entry name" value="DYNEIN LIGHT CHAIN ROADBLOCK"/>
    <property type="match status" value="1"/>
</dbReference>
<dbReference type="GO" id="GO:0005874">
    <property type="term" value="C:microtubule"/>
    <property type="evidence" value="ECO:0007669"/>
    <property type="project" value="UniProtKB-UniRule"/>
</dbReference>
<accession>A0A7R9TIL8</accession>
<keyword evidence="8 10" id="KW-0206">Cytoskeleton</keyword>
<feature type="domain" description="Roadblock/LAMTOR2" evidence="11">
    <location>
        <begin position="7"/>
        <end position="95"/>
    </location>
</feature>
<evidence type="ECO:0000256" key="2">
    <source>
        <dbReference type="ARBA" id="ARBA00007191"/>
    </source>
</evidence>
<sequence length="98" mass="10796">MTAVNEVEEAVKRINSHKGVLGVLIINNEGIPIKTTLENAETVQHAALITHFARKARAVVTALDPTNELTFLRVRSKSHEIMIAPDKDYTLVVLQNPA</sequence>
<protein>
    <recommendedName>
        <fullName evidence="10">Dynein light chain roadblock</fullName>
    </recommendedName>
</protein>
<reference evidence="12" key="1">
    <citation type="submission" date="2021-01" db="EMBL/GenBank/DDBJ databases">
        <authorList>
            <person name="Corre E."/>
            <person name="Pelletier E."/>
            <person name="Niang G."/>
            <person name="Scheremetjew M."/>
            <person name="Finn R."/>
            <person name="Kale V."/>
            <person name="Holt S."/>
            <person name="Cochrane G."/>
            <person name="Meng A."/>
            <person name="Brown T."/>
            <person name="Cohen L."/>
        </authorList>
    </citation>
    <scope>NUCLEOTIDE SEQUENCE</scope>
    <source>
        <strain evidence="12">RCC1614</strain>
    </source>
</reference>
<dbReference type="GO" id="GO:0045505">
    <property type="term" value="F:dynein intermediate chain binding"/>
    <property type="evidence" value="ECO:0007669"/>
    <property type="project" value="UniProtKB-UniRule"/>
</dbReference>
<evidence type="ECO:0000256" key="1">
    <source>
        <dbReference type="ARBA" id="ARBA00004245"/>
    </source>
</evidence>
<evidence type="ECO:0000256" key="7">
    <source>
        <dbReference type="ARBA" id="ARBA00023175"/>
    </source>
</evidence>
<organism evidence="12">
    <name type="scientific">Micromonas pusilla</name>
    <name type="common">Picoplanktonic green alga</name>
    <name type="synonym">Chromulina pusilla</name>
    <dbReference type="NCBI Taxonomy" id="38833"/>
    <lineage>
        <taxon>Eukaryota</taxon>
        <taxon>Viridiplantae</taxon>
        <taxon>Chlorophyta</taxon>
        <taxon>Mamiellophyceae</taxon>
        <taxon>Mamiellales</taxon>
        <taxon>Mamiellaceae</taxon>
        <taxon>Micromonas</taxon>
    </lineage>
</organism>
<evidence type="ECO:0000256" key="8">
    <source>
        <dbReference type="ARBA" id="ARBA00023212"/>
    </source>
</evidence>
<evidence type="ECO:0000259" key="11">
    <source>
        <dbReference type="SMART" id="SM00960"/>
    </source>
</evidence>
<dbReference type="SMART" id="SM00960">
    <property type="entry name" value="Robl_LC7"/>
    <property type="match status" value="1"/>
</dbReference>